<comment type="caution">
    <text evidence="1">The sequence shown here is derived from an EMBL/GenBank/DDBJ whole genome shotgun (WGS) entry which is preliminary data.</text>
</comment>
<accession>A0A139L206</accession>
<dbReference type="AlphaFoldDB" id="A0A139L206"/>
<dbReference type="EMBL" id="LTDF01000137">
    <property type="protein sequence ID" value="KXT45484.1"/>
    <property type="molecule type" value="Genomic_DNA"/>
</dbReference>
<reference evidence="1 2" key="1">
    <citation type="submission" date="2016-02" db="EMBL/GenBank/DDBJ databases">
        <authorList>
            <person name="Wen L."/>
            <person name="He K."/>
            <person name="Yang H."/>
        </authorList>
    </citation>
    <scope>NUCLEOTIDE SEQUENCE [LARGE SCALE GENOMIC DNA]</scope>
    <source>
        <strain evidence="1 2">KLE1704</strain>
    </source>
</reference>
<organism evidence="1">
    <name type="scientific">Bacteroides intestinalis</name>
    <dbReference type="NCBI Taxonomy" id="329854"/>
    <lineage>
        <taxon>Bacteria</taxon>
        <taxon>Pseudomonadati</taxon>
        <taxon>Bacteroidota</taxon>
        <taxon>Bacteroidia</taxon>
        <taxon>Bacteroidales</taxon>
        <taxon>Bacteroidaceae</taxon>
        <taxon>Bacteroides</taxon>
    </lineage>
</organism>
<evidence type="ECO:0000313" key="2">
    <source>
        <dbReference type="Proteomes" id="UP000070319"/>
    </source>
</evidence>
<dbReference type="RefSeq" id="WP_061437361.1">
    <property type="nucleotide sequence ID" value="NZ_KQ968725.1"/>
</dbReference>
<evidence type="ECO:0008006" key="3">
    <source>
        <dbReference type="Google" id="ProtNLM"/>
    </source>
</evidence>
<sequence length="158" mass="18554">MKITPKFTFVSGSFDTDEVKMLCLPSDNHGKVDLCIKEKDCAWNIPIGGVKLHDRDLYVDFKATLEDATNLGNEIARRWNEHEEWHECKEDTDDVPKTFEWCLLRVEYVCDGEKVVDYLTSSWNFGWTGDYLDKIADNYEDYKITHWKHINRPKGVEE</sequence>
<gene>
    <name evidence="1" type="ORF">HMPREF2531_03633</name>
</gene>
<name>A0A139L206_9BACE</name>
<dbReference type="PATRIC" id="fig|329854.7.peg.3695"/>
<protein>
    <recommendedName>
        <fullName evidence="3">DUF551 domain-containing protein</fullName>
    </recommendedName>
</protein>
<dbReference type="Proteomes" id="UP000070319">
    <property type="component" value="Unassembled WGS sequence"/>
</dbReference>
<evidence type="ECO:0000313" key="1">
    <source>
        <dbReference type="EMBL" id="KXT45484.1"/>
    </source>
</evidence>
<proteinExistence type="predicted"/>